<organism evidence="2 3">
    <name type="scientific">Endozoicomonas gorgoniicola</name>
    <dbReference type="NCBI Taxonomy" id="1234144"/>
    <lineage>
        <taxon>Bacteria</taxon>
        <taxon>Pseudomonadati</taxon>
        <taxon>Pseudomonadota</taxon>
        <taxon>Gammaproteobacteria</taxon>
        <taxon>Oceanospirillales</taxon>
        <taxon>Endozoicomonadaceae</taxon>
        <taxon>Endozoicomonas</taxon>
    </lineage>
</organism>
<gene>
    <name evidence="2" type="ORF">NX722_12785</name>
</gene>
<evidence type="ECO:0000313" key="2">
    <source>
        <dbReference type="EMBL" id="MCW7553483.1"/>
    </source>
</evidence>
<dbReference type="RefSeq" id="WP_262568307.1">
    <property type="nucleotide sequence ID" value="NZ_JAPFCC010000001.1"/>
</dbReference>
<keyword evidence="2" id="KW-0132">Cell division</keyword>
<dbReference type="GO" id="GO:0051301">
    <property type="term" value="P:cell division"/>
    <property type="evidence" value="ECO:0007669"/>
    <property type="project" value="UniProtKB-KW"/>
</dbReference>
<proteinExistence type="predicted"/>
<keyword evidence="1" id="KW-0732">Signal</keyword>
<dbReference type="InterPro" id="IPR009772">
    <property type="entry name" value="CDC123"/>
</dbReference>
<sequence length="593" mass="67836">MLKSGLYLQKTAYFINAMIMLWCSTLSAQQIVPGQNAYHDPALNNEKLYNLPDFNTAPLTQKKHNSYLPSFIETTPSIGKNQTYLIPGTTKVITIDWLHPFSSKEKFTETKSSEIESTPSEKIITSTGYIYIGETSDSKSFSPPMQSYYVKSGKSSRDQEFLMQLQTSLELYPAPSVSHVYSSSLPLNKLAGEQTAIENKLAEIISVTTSPLSSSETSDATATGIRLATGINASAASNYRVYPTSVSVLTTEELHKTALITQEPQSLHKVNEEDPDRENYNSRNHWAEGKPEDYDRIIEACNTEYWVHLKGVKGRDYKQYRLGSQLMEQMTAAANNFQLLKRLPGSYLEFINEKEEMREIWKSKKQDGNVKQYGDVQLDEDLKEGEWFVRTSLNSLKETRPITIGDEELANGNRIYKSAREIYLSMPTADIKKHTPIVPIGYDGLKGKLDKDIYLYLFPWKKLNPDKEFRVFVHHDRVTAISQQYLYQRNELLMNLPLEERQAQVETWARQIIEYVDNTVVPSITHISSYSIDLAITETDDADDEIYFIEINPFGKEYASGSALFHWIKDEEILYGQQQENTVHFRYTIESDM</sequence>
<name>A0ABT3MWP4_9GAMM</name>
<reference evidence="2 3" key="1">
    <citation type="submission" date="2022-10" db="EMBL/GenBank/DDBJ databases">
        <title>High-quality genome sequences of two octocoral-associated bacteria, Endozoicomonas euniceicola EF212 and Endozoicomonas gorgoniicola PS125.</title>
        <authorList>
            <person name="Chiou Y.-J."/>
            <person name="Chen Y.-H."/>
        </authorList>
    </citation>
    <scope>NUCLEOTIDE SEQUENCE [LARGE SCALE GENOMIC DNA]</scope>
    <source>
        <strain evidence="2 3">PS125</strain>
    </source>
</reference>
<dbReference type="Pfam" id="PF07065">
    <property type="entry name" value="D123"/>
    <property type="match status" value="1"/>
</dbReference>
<dbReference type="Proteomes" id="UP001209854">
    <property type="component" value="Unassembled WGS sequence"/>
</dbReference>
<feature type="signal peptide" evidence="1">
    <location>
        <begin position="1"/>
        <end position="28"/>
    </location>
</feature>
<accession>A0ABT3MWP4</accession>
<keyword evidence="2" id="KW-0131">Cell cycle</keyword>
<dbReference type="EMBL" id="JAPFCC010000001">
    <property type="protein sequence ID" value="MCW7553483.1"/>
    <property type="molecule type" value="Genomic_DNA"/>
</dbReference>
<evidence type="ECO:0000313" key="3">
    <source>
        <dbReference type="Proteomes" id="UP001209854"/>
    </source>
</evidence>
<comment type="caution">
    <text evidence="2">The sequence shown here is derived from an EMBL/GenBank/DDBJ whole genome shotgun (WGS) entry which is preliminary data.</text>
</comment>
<keyword evidence="3" id="KW-1185">Reference proteome</keyword>
<feature type="chain" id="PRO_5045642649" evidence="1">
    <location>
        <begin position="29"/>
        <end position="593"/>
    </location>
</feature>
<protein>
    <submittedName>
        <fullName evidence="2">Cell division cycle 123 family protein</fullName>
    </submittedName>
</protein>
<evidence type="ECO:0000256" key="1">
    <source>
        <dbReference type="SAM" id="SignalP"/>
    </source>
</evidence>